<dbReference type="RefSeq" id="WP_390331422.1">
    <property type="nucleotide sequence ID" value="NZ_JBHRTP010000024.1"/>
</dbReference>
<dbReference type="Proteomes" id="UP001595530">
    <property type="component" value="Unassembled WGS sequence"/>
</dbReference>
<gene>
    <name evidence="2" type="ORF">ACFOFO_09400</name>
</gene>
<comment type="caution">
    <text evidence="2">The sequence shown here is derived from an EMBL/GenBank/DDBJ whole genome shotgun (WGS) entry which is preliminary data.</text>
</comment>
<dbReference type="Gene3D" id="1.20.120.520">
    <property type="entry name" value="nmb1532 protein domain like"/>
    <property type="match status" value="1"/>
</dbReference>
<keyword evidence="3" id="KW-1185">Reference proteome</keyword>
<evidence type="ECO:0000313" key="3">
    <source>
        <dbReference type="Proteomes" id="UP001595530"/>
    </source>
</evidence>
<protein>
    <submittedName>
        <fullName evidence="2">Uncharacterized protein</fullName>
    </submittedName>
</protein>
<sequence>MLTATYALVALSVEQASIRKNLTTFRDSISNNDNDRRATDQATLKSLLSKINQLHQRCHWRKVDIYLIPAIRKATKQADLLLAELESLSLLGLSVLRSIRDRLQQGITHSAVKIEELGASVTLYCNTMLKKMDREEGELFTVARHAIPSEQWFDMAQQFLVHDRLVFEHDALMMARARAEAGPAMQAQAFFAEQLCDPLLALNRSNWNDDLSDIEPVRAAPPALMQAQTAADGGRRGR</sequence>
<organism evidence="2 3">
    <name type="scientific">Undibacterium arcticum</name>
    <dbReference type="NCBI Taxonomy" id="1762892"/>
    <lineage>
        <taxon>Bacteria</taxon>
        <taxon>Pseudomonadati</taxon>
        <taxon>Pseudomonadota</taxon>
        <taxon>Betaproteobacteria</taxon>
        <taxon>Burkholderiales</taxon>
        <taxon>Oxalobacteraceae</taxon>
        <taxon>Undibacterium</taxon>
    </lineage>
</organism>
<evidence type="ECO:0000256" key="1">
    <source>
        <dbReference type="SAM" id="MobiDB-lite"/>
    </source>
</evidence>
<proteinExistence type="predicted"/>
<dbReference type="EMBL" id="JBHRTP010000024">
    <property type="protein sequence ID" value="MFC3108174.1"/>
    <property type="molecule type" value="Genomic_DNA"/>
</dbReference>
<feature type="region of interest" description="Disordered" evidence="1">
    <location>
        <begin position="218"/>
        <end position="238"/>
    </location>
</feature>
<accession>A0ABV7EZK6</accession>
<reference evidence="3" key="1">
    <citation type="journal article" date="2019" name="Int. J. Syst. Evol. Microbiol.">
        <title>The Global Catalogue of Microorganisms (GCM) 10K type strain sequencing project: providing services to taxonomists for standard genome sequencing and annotation.</title>
        <authorList>
            <consortium name="The Broad Institute Genomics Platform"/>
            <consortium name="The Broad Institute Genome Sequencing Center for Infectious Disease"/>
            <person name="Wu L."/>
            <person name="Ma J."/>
        </authorList>
    </citation>
    <scope>NUCLEOTIDE SEQUENCE [LARGE SCALE GENOMIC DNA]</scope>
    <source>
        <strain evidence="3">KCTC 42986</strain>
    </source>
</reference>
<evidence type="ECO:0000313" key="2">
    <source>
        <dbReference type="EMBL" id="MFC3108174.1"/>
    </source>
</evidence>
<name>A0ABV7EZK6_9BURK</name>